<dbReference type="PANTHER" id="PTHR46206">
    <property type="entry name" value="CYTOCHROME P450"/>
    <property type="match status" value="1"/>
</dbReference>
<dbReference type="CDD" id="cd11041">
    <property type="entry name" value="CYP503A1-like"/>
    <property type="match status" value="1"/>
</dbReference>
<dbReference type="GO" id="GO:0005506">
    <property type="term" value="F:iron ion binding"/>
    <property type="evidence" value="ECO:0007669"/>
    <property type="project" value="InterPro"/>
</dbReference>
<dbReference type="PROSITE" id="PS00086">
    <property type="entry name" value="CYTOCHROME_P450"/>
    <property type="match status" value="1"/>
</dbReference>
<dbReference type="InterPro" id="IPR001128">
    <property type="entry name" value="Cyt_P450"/>
</dbReference>
<dbReference type="PRINTS" id="PR00465">
    <property type="entry name" value="EP450IV"/>
</dbReference>
<evidence type="ECO:0000256" key="7">
    <source>
        <dbReference type="ARBA" id="ARBA00022989"/>
    </source>
</evidence>
<dbReference type="STRING" id="303698.A0A1V6TAH9"/>
<gene>
    <name evidence="14" type="ORF">PENSTE_c009G07552</name>
</gene>
<evidence type="ECO:0000256" key="8">
    <source>
        <dbReference type="ARBA" id="ARBA00023002"/>
    </source>
</evidence>
<protein>
    <recommendedName>
        <fullName evidence="16">Cytochrome P450</fullName>
    </recommendedName>
</protein>
<organism evidence="14 15">
    <name type="scientific">Penicillium steckii</name>
    <dbReference type="NCBI Taxonomy" id="303698"/>
    <lineage>
        <taxon>Eukaryota</taxon>
        <taxon>Fungi</taxon>
        <taxon>Dikarya</taxon>
        <taxon>Ascomycota</taxon>
        <taxon>Pezizomycotina</taxon>
        <taxon>Eurotiomycetes</taxon>
        <taxon>Eurotiomycetidae</taxon>
        <taxon>Eurotiales</taxon>
        <taxon>Aspergillaceae</taxon>
        <taxon>Penicillium</taxon>
    </lineage>
</organism>
<keyword evidence="10 13" id="KW-0503">Monooxygenase</keyword>
<evidence type="ECO:0000256" key="13">
    <source>
        <dbReference type="RuleBase" id="RU000461"/>
    </source>
</evidence>
<evidence type="ECO:0000256" key="10">
    <source>
        <dbReference type="ARBA" id="ARBA00023033"/>
    </source>
</evidence>
<dbReference type="InterPro" id="IPR017972">
    <property type="entry name" value="Cyt_P450_CS"/>
</dbReference>
<keyword evidence="6 12" id="KW-0479">Metal-binding</keyword>
<dbReference type="GO" id="GO:0020037">
    <property type="term" value="F:heme binding"/>
    <property type="evidence" value="ECO:0007669"/>
    <property type="project" value="InterPro"/>
</dbReference>
<dbReference type="GO" id="GO:0004497">
    <property type="term" value="F:monooxygenase activity"/>
    <property type="evidence" value="ECO:0007669"/>
    <property type="project" value="UniProtKB-KW"/>
</dbReference>
<keyword evidence="7" id="KW-1133">Transmembrane helix</keyword>
<dbReference type="Gene3D" id="1.10.630.10">
    <property type="entry name" value="Cytochrome P450"/>
    <property type="match status" value="1"/>
</dbReference>
<dbReference type="GO" id="GO:0016705">
    <property type="term" value="F:oxidoreductase activity, acting on paired donors, with incorporation or reduction of molecular oxygen"/>
    <property type="evidence" value="ECO:0007669"/>
    <property type="project" value="InterPro"/>
</dbReference>
<dbReference type="SUPFAM" id="SSF48264">
    <property type="entry name" value="Cytochrome P450"/>
    <property type="match status" value="1"/>
</dbReference>
<evidence type="ECO:0000256" key="5">
    <source>
        <dbReference type="ARBA" id="ARBA00022692"/>
    </source>
</evidence>
<dbReference type="InterPro" id="IPR002403">
    <property type="entry name" value="Cyt_P450_E_grp-IV"/>
</dbReference>
<dbReference type="InterPro" id="IPR036396">
    <property type="entry name" value="Cyt_P450_sf"/>
</dbReference>
<keyword evidence="15" id="KW-1185">Reference proteome</keyword>
<reference evidence="15" key="1">
    <citation type="journal article" date="2017" name="Nat. Microbiol.">
        <title>Global analysis of biosynthetic gene clusters reveals vast potential of secondary metabolite production in Penicillium species.</title>
        <authorList>
            <person name="Nielsen J.C."/>
            <person name="Grijseels S."/>
            <person name="Prigent S."/>
            <person name="Ji B."/>
            <person name="Dainat J."/>
            <person name="Nielsen K.F."/>
            <person name="Frisvad J.C."/>
            <person name="Workman M."/>
            <person name="Nielsen J."/>
        </authorList>
    </citation>
    <scope>NUCLEOTIDE SEQUENCE [LARGE SCALE GENOMIC DNA]</scope>
    <source>
        <strain evidence="15">IBT 24891</strain>
    </source>
</reference>
<evidence type="ECO:0000313" key="15">
    <source>
        <dbReference type="Proteomes" id="UP000191285"/>
    </source>
</evidence>
<comment type="cofactor">
    <cofactor evidence="1 12">
        <name>heme</name>
        <dbReference type="ChEBI" id="CHEBI:30413"/>
    </cofactor>
</comment>
<dbReference type="GO" id="GO:0016020">
    <property type="term" value="C:membrane"/>
    <property type="evidence" value="ECO:0007669"/>
    <property type="project" value="UniProtKB-SubCell"/>
</dbReference>
<evidence type="ECO:0000256" key="2">
    <source>
        <dbReference type="ARBA" id="ARBA00004370"/>
    </source>
</evidence>
<keyword evidence="8 13" id="KW-0560">Oxidoreductase</keyword>
<evidence type="ECO:0000256" key="6">
    <source>
        <dbReference type="ARBA" id="ARBA00022723"/>
    </source>
</evidence>
<comment type="subcellular location">
    <subcellularLocation>
        <location evidence="2">Membrane</location>
    </subcellularLocation>
</comment>
<evidence type="ECO:0000256" key="4">
    <source>
        <dbReference type="ARBA" id="ARBA00022617"/>
    </source>
</evidence>
<evidence type="ECO:0008006" key="16">
    <source>
        <dbReference type="Google" id="ProtNLM"/>
    </source>
</evidence>
<dbReference type="OrthoDB" id="1844152at2759"/>
<keyword evidence="9 12" id="KW-0408">Iron</keyword>
<keyword evidence="5" id="KW-0812">Transmembrane</keyword>
<name>A0A1V6TAH9_9EURO</name>
<dbReference type="Proteomes" id="UP000191285">
    <property type="component" value="Unassembled WGS sequence"/>
</dbReference>
<dbReference type="GO" id="GO:0043386">
    <property type="term" value="P:mycotoxin biosynthetic process"/>
    <property type="evidence" value="ECO:0007669"/>
    <property type="project" value="UniProtKB-ARBA"/>
</dbReference>
<evidence type="ECO:0000256" key="12">
    <source>
        <dbReference type="PIRSR" id="PIRSR602403-1"/>
    </source>
</evidence>
<evidence type="ECO:0000313" key="14">
    <source>
        <dbReference type="EMBL" id="OQE22960.1"/>
    </source>
</evidence>
<dbReference type="PANTHER" id="PTHR46206:SF5">
    <property type="entry name" value="P450, PUTATIVE (EUROFUNG)-RELATED"/>
    <property type="match status" value="1"/>
</dbReference>
<evidence type="ECO:0000256" key="11">
    <source>
        <dbReference type="ARBA" id="ARBA00023136"/>
    </source>
</evidence>
<proteinExistence type="inferred from homology"/>
<accession>A0A1V6TAH9</accession>
<feature type="binding site" description="axial binding residue" evidence="12">
    <location>
        <position position="404"/>
    </location>
    <ligand>
        <name>heme</name>
        <dbReference type="ChEBI" id="CHEBI:30413"/>
    </ligand>
    <ligandPart>
        <name>Fe</name>
        <dbReference type="ChEBI" id="CHEBI:18248"/>
    </ligandPart>
</feature>
<comment type="caution">
    <text evidence="14">The sequence shown here is derived from an EMBL/GenBank/DDBJ whole genome shotgun (WGS) entry which is preliminary data.</text>
</comment>
<comment type="similarity">
    <text evidence="3 13">Belongs to the cytochrome P450 family.</text>
</comment>
<keyword evidence="4 12" id="KW-0349">Heme</keyword>
<evidence type="ECO:0000256" key="3">
    <source>
        <dbReference type="ARBA" id="ARBA00010617"/>
    </source>
</evidence>
<dbReference type="AlphaFoldDB" id="A0A1V6TAH9"/>
<dbReference type="Pfam" id="PF00067">
    <property type="entry name" value="p450"/>
    <property type="match status" value="1"/>
</dbReference>
<dbReference type="EMBL" id="MLKD01000009">
    <property type="protein sequence ID" value="OQE22960.1"/>
    <property type="molecule type" value="Genomic_DNA"/>
</dbReference>
<evidence type="ECO:0000256" key="9">
    <source>
        <dbReference type="ARBA" id="ARBA00023004"/>
    </source>
</evidence>
<evidence type="ECO:0000256" key="1">
    <source>
        <dbReference type="ARBA" id="ARBA00001971"/>
    </source>
</evidence>
<sequence>MPAVGGHADPSCFKKDMNSDFAFQVATPTGWSVCICNDAMIKEYLNASDEYLSSTAPIQGFFESRFTAPGLFHKIPSSMMSKALTWSRGRARSGDDYFAGFIEEIQHSFDQEINRNLKGDSEWNQFDCYTIASRLVMGPVAKLLAGEECRNSESIDLFCDYTAAMLVGGPYIRRFPELLKPIIARSSDVVKLSNQMQTLFLSLIHRRKEASEEREKAGKQPTDLTDWFWQWSQQQKDYSLNELDIAQLLAANTFGASFNTTVVLVQCLCELATRPKYASIIREEVVKAVQGNNGIWTKEGIDSMKILDSFIKESHRYNCFDHAGTPRVVKQNFRFKNGLHIPKGTVLMTPNAPMLFDERYVKDPFEFDSLRFYDLANSSKAPEMFRYTSTNSHYLQFGDGKHVCPGRFFAADELRLILSYLVFHFEIKLQEPLPENVKIKRHNVPYLGIKVLLKKMER</sequence>
<keyword evidence="11" id="KW-0472">Membrane</keyword>